<dbReference type="EMBL" id="FYEX01000001">
    <property type="protein sequence ID" value="SNC59310.1"/>
    <property type="molecule type" value="Genomic_DNA"/>
</dbReference>
<dbReference type="SUPFAM" id="SSF54534">
    <property type="entry name" value="FKBP-like"/>
    <property type="match status" value="1"/>
</dbReference>
<dbReference type="SUPFAM" id="SSF109998">
    <property type="entry name" value="Triger factor/SurA peptide-binding domain-like"/>
    <property type="match status" value="1"/>
</dbReference>
<dbReference type="Gene3D" id="3.10.50.40">
    <property type="match status" value="1"/>
</dbReference>
<dbReference type="Pfam" id="PF13616">
    <property type="entry name" value="Rotamase_3"/>
    <property type="match status" value="1"/>
</dbReference>
<gene>
    <name evidence="8" type="ORF">SAMN06295916_0039</name>
</gene>
<evidence type="ECO:0000259" key="7">
    <source>
        <dbReference type="PROSITE" id="PS50198"/>
    </source>
</evidence>
<keyword evidence="4 5" id="KW-0697">Rotamase</keyword>
<proteinExistence type="inferred from homology"/>
<evidence type="ECO:0000256" key="1">
    <source>
        <dbReference type="ARBA" id="ARBA00000971"/>
    </source>
</evidence>
<feature type="signal peptide" evidence="6">
    <location>
        <begin position="1"/>
        <end position="23"/>
    </location>
</feature>
<dbReference type="GO" id="GO:0003755">
    <property type="term" value="F:peptidyl-prolyl cis-trans isomerase activity"/>
    <property type="evidence" value="ECO:0007669"/>
    <property type="project" value="UniProtKB-KW"/>
</dbReference>
<dbReference type="InterPro" id="IPR027304">
    <property type="entry name" value="Trigger_fact/SurA_dom_sf"/>
</dbReference>
<accession>A0A212T0A6</accession>
<dbReference type="InterPro" id="IPR046357">
    <property type="entry name" value="PPIase_dom_sf"/>
</dbReference>
<evidence type="ECO:0000313" key="8">
    <source>
        <dbReference type="EMBL" id="SNC59310.1"/>
    </source>
</evidence>
<keyword evidence="9" id="KW-1185">Reference proteome</keyword>
<dbReference type="Proteomes" id="UP000197215">
    <property type="component" value="Unassembled WGS sequence"/>
</dbReference>
<comment type="similarity">
    <text evidence="2">Belongs to the PpiC/parvulin rotamase family.</text>
</comment>
<evidence type="ECO:0000256" key="2">
    <source>
        <dbReference type="ARBA" id="ARBA00007656"/>
    </source>
</evidence>
<dbReference type="PANTHER" id="PTHR47245:SF2">
    <property type="entry name" value="PEPTIDYL-PROLYL CIS-TRANS ISOMERASE HP_0175-RELATED"/>
    <property type="match status" value="1"/>
</dbReference>
<dbReference type="AlphaFoldDB" id="A0A212T0A6"/>
<dbReference type="InterPro" id="IPR000297">
    <property type="entry name" value="PPIase_PpiC"/>
</dbReference>
<name>A0A212T0A6_9BURK</name>
<feature type="domain" description="PpiC" evidence="7">
    <location>
        <begin position="128"/>
        <end position="219"/>
    </location>
</feature>
<evidence type="ECO:0000256" key="3">
    <source>
        <dbReference type="ARBA" id="ARBA00013194"/>
    </source>
</evidence>
<evidence type="ECO:0000313" key="9">
    <source>
        <dbReference type="Proteomes" id="UP000197215"/>
    </source>
</evidence>
<dbReference type="PANTHER" id="PTHR47245">
    <property type="entry name" value="PEPTIDYLPROLYL ISOMERASE"/>
    <property type="match status" value="1"/>
</dbReference>
<dbReference type="PROSITE" id="PS50198">
    <property type="entry name" value="PPIC_PPIASE_2"/>
    <property type="match status" value="1"/>
</dbReference>
<evidence type="ECO:0000256" key="5">
    <source>
        <dbReference type="PROSITE-ProRule" id="PRU00278"/>
    </source>
</evidence>
<keyword evidence="6" id="KW-0732">Signal</keyword>
<evidence type="ECO:0000256" key="4">
    <source>
        <dbReference type="ARBA" id="ARBA00023110"/>
    </source>
</evidence>
<keyword evidence="5 8" id="KW-0413">Isomerase</keyword>
<feature type="chain" id="PRO_5012894435" description="peptidylprolyl isomerase" evidence="6">
    <location>
        <begin position="24"/>
        <end position="264"/>
    </location>
</feature>
<evidence type="ECO:0000256" key="6">
    <source>
        <dbReference type="SAM" id="SignalP"/>
    </source>
</evidence>
<comment type="catalytic activity">
    <reaction evidence="1">
        <text>[protein]-peptidylproline (omega=180) = [protein]-peptidylproline (omega=0)</text>
        <dbReference type="Rhea" id="RHEA:16237"/>
        <dbReference type="Rhea" id="RHEA-COMP:10747"/>
        <dbReference type="Rhea" id="RHEA-COMP:10748"/>
        <dbReference type="ChEBI" id="CHEBI:83833"/>
        <dbReference type="ChEBI" id="CHEBI:83834"/>
        <dbReference type="EC" id="5.2.1.8"/>
    </reaction>
</comment>
<dbReference type="EC" id="5.2.1.8" evidence="3"/>
<dbReference type="Gene3D" id="1.10.8.1040">
    <property type="match status" value="1"/>
</dbReference>
<dbReference type="InterPro" id="IPR050245">
    <property type="entry name" value="PrsA_foldase"/>
</dbReference>
<organism evidence="8 9">
    <name type="scientific">Polynucleobacter victoriensis</name>
    <dbReference type="NCBI Taxonomy" id="2049319"/>
    <lineage>
        <taxon>Bacteria</taxon>
        <taxon>Pseudomonadati</taxon>
        <taxon>Pseudomonadota</taxon>
        <taxon>Betaproteobacteria</taxon>
        <taxon>Burkholderiales</taxon>
        <taxon>Burkholderiaceae</taxon>
        <taxon>Polynucleobacter</taxon>
    </lineage>
</organism>
<sequence>MKLLSTLAVSVALTATLATPVLAQNAAVVNGKAIPKAKLDKMLASAGQVANNPELRDRARDMLITRELINQEAIKRGVINNDGIQEQLEQARLNILVGAVFEDYIQREGVTESELKTAYDQVKGQFSGKEYKVRHILVEKEADAKSLIAKIKAGEKFEDLAKANSKDPGSAVNGGDLNWMNPQALVPEFSKAMVALDKGQMTDKPVKSQFGFHIIKLEDVRESKVPTVAELKPQLIQMMAQDQNWQKAKFEEMLAKLKSKAKVQ</sequence>
<reference evidence="8 9" key="1">
    <citation type="submission" date="2017-06" db="EMBL/GenBank/DDBJ databases">
        <authorList>
            <person name="Kim H.J."/>
            <person name="Triplett B.A."/>
        </authorList>
    </citation>
    <scope>NUCLEOTIDE SEQUENCE [LARGE SCALE GENOMIC DNA]</scope>
    <source>
        <strain evidence="8 9">MWH-VicM1</strain>
    </source>
</reference>
<protein>
    <recommendedName>
        <fullName evidence="3">peptidylprolyl isomerase</fullName>
        <ecNumber evidence="3">5.2.1.8</ecNumber>
    </recommendedName>
</protein>